<proteinExistence type="predicted"/>
<feature type="signal peptide" evidence="2">
    <location>
        <begin position="1"/>
        <end position="21"/>
    </location>
</feature>
<reference evidence="4" key="1">
    <citation type="submission" date="2023-07" db="EMBL/GenBank/DDBJ databases">
        <title>Dyadobacter sp. nov 'subterranea' isolated from contaminted grondwater.</title>
        <authorList>
            <person name="Szabo I."/>
            <person name="Al-Omari J."/>
            <person name="Szerdahelyi S.G."/>
            <person name="Rado J."/>
        </authorList>
    </citation>
    <scope>NUCLEOTIDE SEQUENCE [LARGE SCALE GENOMIC DNA]</scope>
    <source>
        <strain evidence="4">UP-52</strain>
    </source>
</reference>
<keyword evidence="4" id="KW-1185">Reference proteome</keyword>
<sequence>MKALKHFFLIAILISPAICFSQTQDGTKKKTSKRVTVMDTSKRVNLSKDPVIKENAPVLNDNGNVNTNGTVDGSRSSTGRPGADTTAGYTVRRRKKTVTTGGVVYPDTTTAVKKP</sequence>
<evidence type="ECO:0000313" key="3">
    <source>
        <dbReference type="EMBL" id="MBE9464756.1"/>
    </source>
</evidence>
<feature type="region of interest" description="Disordered" evidence="1">
    <location>
        <begin position="55"/>
        <end position="90"/>
    </location>
</feature>
<feature type="chain" id="PRO_5045557383" evidence="2">
    <location>
        <begin position="22"/>
        <end position="115"/>
    </location>
</feature>
<gene>
    <name evidence="3" type="ORF">IEE83_22965</name>
</gene>
<dbReference type="Proteomes" id="UP000634134">
    <property type="component" value="Unassembled WGS sequence"/>
</dbReference>
<evidence type="ECO:0000256" key="2">
    <source>
        <dbReference type="SAM" id="SignalP"/>
    </source>
</evidence>
<accession>A0ABR9WGY2</accession>
<evidence type="ECO:0000256" key="1">
    <source>
        <dbReference type="SAM" id="MobiDB-lite"/>
    </source>
</evidence>
<dbReference type="RefSeq" id="WP_194122794.1">
    <property type="nucleotide sequence ID" value="NZ_JACYGY010000001.1"/>
</dbReference>
<comment type="caution">
    <text evidence="3">The sequence shown here is derived from an EMBL/GenBank/DDBJ whole genome shotgun (WGS) entry which is preliminary data.</text>
</comment>
<feature type="compositionally biased region" description="Low complexity" evidence="1">
    <location>
        <begin position="60"/>
        <end position="73"/>
    </location>
</feature>
<dbReference type="EMBL" id="JACYGY010000001">
    <property type="protein sequence ID" value="MBE9464756.1"/>
    <property type="molecule type" value="Genomic_DNA"/>
</dbReference>
<name>A0ABR9WGY2_9BACT</name>
<keyword evidence="2" id="KW-0732">Signal</keyword>
<protein>
    <submittedName>
        <fullName evidence="3">Uncharacterized protein</fullName>
    </submittedName>
</protein>
<organism evidence="3 4">
    <name type="scientific">Dyadobacter subterraneus</name>
    <dbReference type="NCBI Taxonomy" id="2773304"/>
    <lineage>
        <taxon>Bacteria</taxon>
        <taxon>Pseudomonadati</taxon>
        <taxon>Bacteroidota</taxon>
        <taxon>Cytophagia</taxon>
        <taxon>Cytophagales</taxon>
        <taxon>Spirosomataceae</taxon>
        <taxon>Dyadobacter</taxon>
    </lineage>
</organism>
<evidence type="ECO:0000313" key="4">
    <source>
        <dbReference type="Proteomes" id="UP000634134"/>
    </source>
</evidence>